<dbReference type="GO" id="GO:0020037">
    <property type="term" value="F:heme binding"/>
    <property type="evidence" value="ECO:0007669"/>
    <property type="project" value="InterPro"/>
</dbReference>
<dbReference type="EMBL" id="BKAD01000031">
    <property type="protein sequence ID" value="GEP31554.1"/>
    <property type="molecule type" value="Genomic_DNA"/>
</dbReference>
<dbReference type="Proteomes" id="UP000321337">
    <property type="component" value="Unassembled WGS sequence"/>
</dbReference>
<name>A0A512LAN8_9PROT</name>
<sequence>MNIQKNKSLRGVLALLMSLTLTSAVWALEITLPEETARYQPSDLPGYPLVQQNCLVCHSAQYVQYQPPSPRTYWEVTVKKMKKTFHAPFADEDIPAMVDYLVKTYGAEQPRHKNRVRP</sequence>
<proteinExistence type="predicted"/>
<evidence type="ECO:0000313" key="2">
    <source>
        <dbReference type="EMBL" id="GEP31554.1"/>
    </source>
</evidence>
<keyword evidence="3" id="KW-1185">Reference proteome</keyword>
<keyword evidence="1" id="KW-0732">Signal</keyword>
<evidence type="ECO:0000313" key="3">
    <source>
        <dbReference type="Proteomes" id="UP000321337"/>
    </source>
</evidence>
<dbReference type="SUPFAM" id="SSF46626">
    <property type="entry name" value="Cytochrome c"/>
    <property type="match status" value="1"/>
</dbReference>
<dbReference type="AlphaFoldDB" id="A0A512LAN8"/>
<feature type="signal peptide" evidence="1">
    <location>
        <begin position="1"/>
        <end position="27"/>
    </location>
</feature>
<dbReference type="InterPro" id="IPR036909">
    <property type="entry name" value="Cyt_c-like_dom_sf"/>
</dbReference>
<gene>
    <name evidence="2" type="ORF">TPL01_26920</name>
</gene>
<organism evidence="2 3">
    <name type="scientific">Sulfuriferula plumbiphila</name>
    <dbReference type="NCBI Taxonomy" id="171865"/>
    <lineage>
        <taxon>Bacteria</taxon>
        <taxon>Pseudomonadati</taxon>
        <taxon>Pseudomonadota</taxon>
        <taxon>Betaproteobacteria</taxon>
        <taxon>Nitrosomonadales</taxon>
        <taxon>Sulfuricellaceae</taxon>
        <taxon>Sulfuriferula</taxon>
    </lineage>
</organism>
<reference evidence="2 3" key="1">
    <citation type="submission" date="2019-07" db="EMBL/GenBank/DDBJ databases">
        <title>Whole genome shotgun sequence of Thiobacillus plumbophilus NBRC 107929.</title>
        <authorList>
            <person name="Hosoyama A."/>
            <person name="Uohara A."/>
            <person name="Ohji S."/>
            <person name="Ichikawa N."/>
        </authorList>
    </citation>
    <scope>NUCLEOTIDE SEQUENCE [LARGE SCALE GENOMIC DNA]</scope>
    <source>
        <strain evidence="2 3">NBRC 107929</strain>
    </source>
</reference>
<feature type="chain" id="PRO_5022062483" description="Sulfite:cytochrome C oxidoreductase subunit B" evidence="1">
    <location>
        <begin position="28"/>
        <end position="118"/>
    </location>
</feature>
<dbReference type="GO" id="GO:0009055">
    <property type="term" value="F:electron transfer activity"/>
    <property type="evidence" value="ECO:0007669"/>
    <property type="project" value="InterPro"/>
</dbReference>
<dbReference type="Gene3D" id="1.10.760.10">
    <property type="entry name" value="Cytochrome c-like domain"/>
    <property type="match status" value="1"/>
</dbReference>
<comment type="caution">
    <text evidence="2">The sequence shown here is derived from an EMBL/GenBank/DDBJ whole genome shotgun (WGS) entry which is preliminary data.</text>
</comment>
<protein>
    <recommendedName>
        <fullName evidence="4">Sulfite:cytochrome C oxidoreductase subunit B</fullName>
    </recommendedName>
</protein>
<dbReference type="OrthoDB" id="8593494at2"/>
<evidence type="ECO:0008006" key="4">
    <source>
        <dbReference type="Google" id="ProtNLM"/>
    </source>
</evidence>
<accession>A0A512LAN8</accession>
<dbReference type="RefSeq" id="WP_147074518.1">
    <property type="nucleotide sequence ID" value="NZ_AP021884.1"/>
</dbReference>
<evidence type="ECO:0000256" key="1">
    <source>
        <dbReference type="SAM" id="SignalP"/>
    </source>
</evidence>